<evidence type="ECO:0000256" key="1">
    <source>
        <dbReference type="SAM" id="MobiDB-lite"/>
    </source>
</evidence>
<feature type="compositionally biased region" description="Basic and acidic residues" evidence="1">
    <location>
        <begin position="218"/>
        <end position="227"/>
    </location>
</feature>
<protein>
    <submittedName>
        <fullName evidence="3">Uncharacterized protein</fullName>
    </submittedName>
</protein>
<keyword evidence="2" id="KW-0472">Membrane</keyword>
<dbReference type="Proteomes" id="UP000031668">
    <property type="component" value="Unassembled WGS sequence"/>
</dbReference>
<dbReference type="AlphaFoldDB" id="A0A0C2MYY5"/>
<evidence type="ECO:0000313" key="4">
    <source>
        <dbReference type="Proteomes" id="UP000031668"/>
    </source>
</evidence>
<gene>
    <name evidence="3" type="ORF">RF11_12553</name>
</gene>
<feature type="transmembrane region" description="Helical" evidence="2">
    <location>
        <begin position="33"/>
        <end position="63"/>
    </location>
</feature>
<keyword evidence="4" id="KW-1185">Reference proteome</keyword>
<keyword evidence="2" id="KW-1133">Transmembrane helix</keyword>
<keyword evidence="2" id="KW-0812">Transmembrane</keyword>
<proteinExistence type="predicted"/>
<evidence type="ECO:0000313" key="3">
    <source>
        <dbReference type="EMBL" id="KII69365.1"/>
    </source>
</evidence>
<dbReference type="EMBL" id="JWZT01002448">
    <property type="protein sequence ID" value="KII69365.1"/>
    <property type="molecule type" value="Genomic_DNA"/>
</dbReference>
<organism evidence="3 4">
    <name type="scientific">Thelohanellus kitauei</name>
    <name type="common">Myxosporean</name>
    <dbReference type="NCBI Taxonomy" id="669202"/>
    <lineage>
        <taxon>Eukaryota</taxon>
        <taxon>Metazoa</taxon>
        <taxon>Cnidaria</taxon>
        <taxon>Myxozoa</taxon>
        <taxon>Myxosporea</taxon>
        <taxon>Bivalvulida</taxon>
        <taxon>Platysporina</taxon>
        <taxon>Myxobolidae</taxon>
        <taxon>Thelohanellus</taxon>
    </lineage>
</organism>
<feature type="region of interest" description="Disordered" evidence="1">
    <location>
        <begin position="207"/>
        <end position="238"/>
    </location>
</feature>
<name>A0A0C2MYY5_THEKT</name>
<accession>A0A0C2MYY5</accession>
<comment type="caution">
    <text evidence="3">The sequence shown here is derived from an EMBL/GenBank/DDBJ whole genome shotgun (WGS) entry which is preliminary data.</text>
</comment>
<evidence type="ECO:0000256" key="2">
    <source>
        <dbReference type="SAM" id="Phobius"/>
    </source>
</evidence>
<sequence length="238" mass="26314">MAVFEQAKLSNPYSSALLRYLAHFTRDLARSRLAIIAWLASVSWYSLIGALLIVVIIGSGMFMAEIEAETCQQAVKPGPQRIFDDHIVTSLYMAEVAAGPPPKTLWLPNLPLRVGQFCQARQSQDISEAVWSIASPPTLPAQEHRSAWRREAVQLLGRRLDATLEFSVAAPRSDFLFYSLASISSRPSGPGKHRAGRKLILRELMARGGSKTSPYGKADTRALKTEKPLNGSNVRRDR</sequence>
<reference evidence="3 4" key="1">
    <citation type="journal article" date="2014" name="Genome Biol. Evol.">
        <title>The genome of the myxosporean Thelohanellus kitauei shows adaptations to nutrient acquisition within its fish host.</title>
        <authorList>
            <person name="Yang Y."/>
            <person name="Xiong J."/>
            <person name="Zhou Z."/>
            <person name="Huo F."/>
            <person name="Miao W."/>
            <person name="Ran C."/>
            <person name="Liu Y."/>
            <person name="Zhang J."/>
            <person name="Feng J."/>
            <person name="Wang M."/>
            <person name="Wang M."/>
            <person name="Wang L."/>
            <person name="Yao B."/>
        </authorList>
    </citation>
    <scope>NUCLEOTIDE SEQUENCE [LARGE SCALE GENOMIC DNA]</scope>
    <source>
        <strain evidence="3">Wuqing</strain>
    </source>
</reference>